<evidence type="ECO:0000259" key="1">
    <source>
        <dbReference type="Pfam" id="PF20058"/>
    </source>
</evidence>
<dbReference type="EMBL" id="CP073720">
    <property type="protein sequence ID" value="UWP82856.1"/>
    <property type="molecule type" value="Genomic_DNA"/>
</dbReference>
<dbReference type="Proteomes" id="UP001059617">
    <property type="component" value="Chromosome"/>
</dbReference>
<reference evidence="2" key="1">
    <citation type="submission" date="2021-04" db="EMBL/GenBank/DDBJ databases">
        <authorList>
            <person name="Hartkoorn R.C."/>
            <person name="Beaudoing E."/>
            <person name="Hot D."/>
        </authorList>
    </citation>
    <scope>NUCLEOTIDE SEQUENCE</scope>
    <source>
        <strain evidence="2">NRRL B-16292</strain>
    </source>
</reference>
<sequence length="88" mass="9287">MSDERSGARLDTWLDEAARTLGVPSLTVDERTAILALARDVAHNVARPGAPLTAFLLGLAIGRGADPQHSREVLTRLATRAEGTIEAG</sequence>
<dbReference type="Pfam" id="PF20058">
    <property type="entry name" value="DUF6457"/>
    <property type="match status" value="1"/>
</dbReference>
<organism evidence="2 3">
    <name type="scientific">Dactylosporangium fulvum</name>
    <dbReference type="NCBI Taxonomy" id="53359"/>
    <lineage>
        <taxon>Bacteria</taxon>
        <taxon>Bacillati</taxon>
        <taxon>Actinomycetota</taxon>
        <taxon>Actinomycetes</taxon>
        <taxon>Micromonosporales</taxon>
        <taxon>Micromonosporaceae</taxon>
        <taxon>Dactylosporangium</taxon>
    </lineage>
</organism>
<accession>A0ABY5W441</accession>
<name>A0ABY5W441_9ACTN</name>
<evidence type="ECO:0000313" key="2">
    <source>
        <dbReference type="EMBL" id="UWP82856.1"/>
    </source>
</evidence>
<proteinExistence type="predicted"/>
<reference evidence="2" key="2">
    <citation type="submission" date="2022-09" db="EMBL/GenBank/DDBJ databases">
        <title>Biosynthetic gene clusters of Dactylosporangioum fulvum.</title>
        <authorList>
            <person name="Caradec T."/>
        </authorList>
    </citation>
    <scope>NUCLEOTIDE SEQUENCE</scope>
    <source>
        <strain evidence="2">NRRL B-16292</strain>
    </source>
</reference>
<evidence type="ECO:0000313" key="3">
    <source>
        <dbReference type="Proteomes" id="UP001059617"/>
    </source>
</evidence>
<dbReference type="InterPro" id="IPR045598">
    <property type="entry name" value="DUF6457"/>
</dbReference>
<keyword evidence="3" id="KW-1185">Reference proteome</keyword>
<dbReference type="RefSeq" id="WP_259860631.1">
    <property type="nucleotide sequence ID" value="NZ_BAAAST010000035.1"/>
</dbReference>
<protein>
    <submittedName>
        <fullName evidence="2">DUF6457 domain-containing protein</fullName>
    </submittedName>
</protein>
<gene>
    <name evidence="2" type="ORF">Dfulv_00615</name>
</gene>
<feature type="domain" description="DUF6457" evidence="1">
    <location>
        <begin position="8"/>
        <end position="83"/>
    </location>
</feature>